<evidence type="ECO:0000256" key="2">
    <source>
        <dbReference type="ARBA" id="ARBA00022628"/>
    </source>
</evidence>
<feature type="domain" description="Ribonucleotide reductase large subunit C-terminal" evidence="5">
    <location>
        <begin position="1"/>
        <end position="130"/>
    </location>
</feature>
<dbReference type="EMBL" id="AUZZ01003234">
    <property type="protein sequence ID" value="EQD57507.1"/>
    <property type="molecule type" value="Genomic_DNA"/>
</dbReference>
<sequence length="154" mass="17335">MIAGCSSSIEPLFALAFVRHVLDGQELLEVNPYLEKNLKEIGMYSEKLMMKIAQTGNLADTALPDNLKKLYLTAQEIDFKWHVLMQAAFQNYCDSGVSKTINLPNSATREDIAMAYRLARDLHCKGITVYRDGSKSQQVLYMGTKEKKPVDAKQ</sequence>
<accession>T1AJM3</accession>
<name>T1AJM3_9ZZZZ</name>
<dbReference type="GO" id="GO:0031419">
    <property type="term" value="F:cobalamin binding"/>
    <property type="evidence" value="ECO:0007669"/>
    <property type="project" value="UniProtKB-KW"/>
</dbReference>
<evidence type="ECO:0000259" key="5">
    <source>
        <dbReference type="Pfam" id="PF02867"/>
    </source>
</evidence>
<dbReference type="AlphaFoldDB" id="T1AJM3"/>
<dbReference type="SUPFAM" id="SSF51998">
    <property type="entry name" value="PFL-like glycyl radical enzymes"/>
    <property type="match status" value="1"/>
</dbReference>
<dbReference type="InterPro" id="IPR000788">
    <property type="entry name" value="RNR_lg_C"/>
</dbReference>
<comment type="caution">
    <text evidence="6">The sequence shown here is derived from an EMBL/GenBank/DDBJ whole genome shotgun (WGS) entry which is preliminary data.</text>
</comment>
<keyword evidence="3" id="KW-0560">Oxidoreductase</keyword>
<dbReference type="GO" id="GO:0004748">
    <property type="term" value="F:ribonucleoside-diphosphate reductase activity, thioredoxin disulfide as acceptor"/>
    <property type="evidence" value="ECO:0007669"/>
    <property type="project" value="TreeGrafter"/>
</dbReference>
<evidence type="ECO:0000313" key="6">
    <source>
        <dbReference type="EMBL" id="EQD57507.1"/>
    </source>
</evidence>
<organism evidence="6">
    <name type="scientific">mine drainage metagenome</name>
    <dbReference type="NCBI Taxonomy" id="410659"/>
    <lineage>
        <taxon>unclassified sequences</taxon>
        <taxon>metagenomes</taxon>
        <taxon>ecological metagenomes</taxon>
    </lineage>
</organism>
<gene>
    <name evidence="6" type="ORF">B2A_04764</name>
</gene>
<dbReference type="Gene3D" id="3.20.70.20">
    <property type="match status" value="1"/>
</dbReference>
<keyword evidence="4" id="KW-0170">Cobalt</keyword>
<evidence type="ECO:0000256" key="4">
    <source>
        <dbReference type="ARBA" id="ARBA00023285"/>
    </source>
</evidence>
<protein>
    <submittedName>
        <fullName evidence="6">Ribonucleoside-diphosphate reductase, adenosylcobalamin-dependent</fullName>
    </submittedName>
</protein>
<reference evidence="6" key="2">
    <citation type="journal article" date="2014" name="ISME J.">
        <title>Microbial stratification in low pH oxic and suboxic macroscopic growths along an acid mine drainage.</title>
        <authorList>
            <person name="Mendez-Garcia C."/>
            <person name="Mesa V."/>
            <person name="Sprenger R.R."/>
            <person name="Richter M."/>
            <person name="Diez M.S."/>
            <person name="Solano J."/>
            <person name="Bargiela R."/>
            <person name="Golyshina O.V."/>
            <person name="Manteca A."/>
            <person name="Ramos J.L."/>
            <person name="Gallego J.R."/>
            <person name="Llorente I."/>
            <person name="Martins Dos Santos V.A."/>
            <person name="Jensen O.N."/>
            <person name="Pelaez A.I."/>
            <person name="Sanchez J."/>
            <person name="Ferrer M."/>
        </authorList>
    </citation>
    <scope>NUCLEOTIDE SEQUENCE</scope>
</reference>
<evidence type="ECO:0000256" key="1">
    <source>
        <dbReference type="ARBA" id="ARBA00001922"/>
    </source>
</evidence>
<comment type="cofactor">
    <cofactor evidence="1">
        <name>adenosylcob(III)alamin</name>
        <dbReference type="ChEBI" id="CHEBI:18408"/>
    </cofactor>
</comment>
<keyword evidence="2" id="KW-0846">Cobalamin</keyword>
<dbReference type="Pfam" id="PF02867">
    <property type="entry name" value="Ribonuc_red_lgC"/>
    <property type="match status" value="1"/>
</dbReference>
<proteinExistence type="predicted"/>
<dbReference type="PANTHER" id="PTHR43371">
    <property type="entry name" value="VITAMIN B12-DEPENDENT RIBONUCLEOTIDE REDUCTASE"/>
    <property type="match status" value="1"/>
</dbReference>
<dbReference type="PANTHER" id="PTHR43371:SF1">
    <property type="entry name" value="RIBONUCLEOSIDE-DIPHOSPHATE REDUCTASE"/>
    <property type="match status" value="1"/>
</dbReference>
<dbReference type="InterPro" id="IPR050862">
    <property type="entry name" value="RdRp_reductase_class-2"/>
</dbReference>
<feature type="non-terminal residue" evidence="6">
    <location>
        <position position="154"/>
    </location>
</feature>
<reference evidence="6" key="1">
    <citation type="submission" date="2013-08" db="EMBL/GenBank/DDBJ databases">
        <authorList>
            <person name="Mendez C."/>
            <person name="Richter M."/>
            <person name="Ferrer M."/>
            <person name="Sanchez J."/>
        </authorList>
    </citation>
    <scope>NUCLEOTIDE SEQUENCE</scope>
</reference>
<evidence type="ECO:0000256" key="3">
    <source>
        <dbReference type="ARBA" id="ARBA00023002"/>
    </source>
</evidence>